<gene>
    <name evidence="4" type="ORF">SRAS04492_LOCUS6844</name>
</gene>
<dbReference type="InterPro" id="IPR050505">
    <property type="entry name" value="WDR55/POC1"/>
</dbReference>
<evidence type="ECO:0000256" key="3">
    <source>
        <dbReference type="PROSITE-ProRule" id="PRU00221"/>
    </source>
</evidence>
<dbReference type="InterPro" id="IPR036322">
    <property type="entry name" value="WD40_repeat_dom_sf"/>
</dbReference>
<dbReference type="PANTHER" id="PTHR44019">
    <property type="entry name" value="WD REPEAT-CONTAINING PROTEIN 55"/>
    <property type="match status" value="1"/>
</dbReference>
<dbReference type="Gene3D" id="2.130.10.10">
    <property type="entry name" value="YVTN repeat-like/Quinoprotein amine dehydrogenase"/>
    <property type="match status" value="1"/>
</dbReference>
<evidence type="ECO:0000313" key="4">
    <source>
        <dbReference type="EMBL" id="CAE0235037.1"/>
    </source>
</evidence>
<dbReference type="EMBL" id="HBIA01013547">
    <property type="protein sequence ID" value="CAE0235037.1"/>
    <property type="molecule type" value="Transcribed_RNA"/>
</dbReference>
<organism evidence="4">
    <name type="scientific">Strombidium rassoulzadegani</name>
    <dbReference type="NCBI Taxonomy" id="1082188"/>
    <lineage>
        <taxon>Eukaryota</taxon>
        <taxon>Sar</taxon>
        <taxon>Alveolata</taxon>
        <taxon>Ciliophora</taxon>
        <taxon>Intramacronucleata</taxon>
        <taxon>Spirotrichea</taxon>
        <taxon>Oligotrichia</taxon>
        <taxon>Strombidiidae</taxon>
        <taxon>Strombidium</taxon>
    </lineage>
</organism>
<accession>A0A7S3CQX4</accession>
<proteinExistence type="predicted"/>
<name>A0A7S3CQX4_9SPIT</name>
<feature type="repeat" description="WD" evidence="3">
    <location>
        <begin position="153"/>
        <end position="179"/>
    </location>
</feature>
<keyword evidence="2" id="KW-0677">Repeat</keyword>
<sequence>MAYYPEYDLLVAGGTDRFINLYENGQESSLKAKYRSLDYSCGSKIVKQGSSIINSLCAIDGDKLIVGQSDEEIKLYSLQRAGGGQSQSLDQPISKYHFGESGVSNLCSLNDQNLFISSGFNRSISVWDTRQSQPILFFKDIHYDTITSIDKFNSQIFASASDDGFVNIWDLRMGEFVKQLRVEGNQRISKIKFVNSSSAPRDQSPMQPSAASEFLVVAHSNQLSVLSSKDNFTRRVTFQITGEADYYGEESELRLHQVQSDWHTNLNTPVDKVPQGVGSILDDQRNLAINQLDYSQQDQSLYLGVKSCRDSALSPSVNTISVWNIDFSKLF</sequence>
<evidence type="ECO:0000256" key="2">
    <source>
        <dbReference type="ARBA" id="ARBA00022737"/>
    </source>
</evidence>
<reference evidence="4" key="1">
    <citation type="submission" date="2021-01" db="EMBL/GenBank/DDBJ databases">
        <authorList>
            <person name="Corre E."/>
            <person name="Pelletier E."/>
            <person name="Niang G."/>
            <person name="Scheremetjew M."/>
            <person name="Finn R."/>
            <person name="Kale V."/>
            <person name="Holt S."/>
            <person name="Cochrane G."/>
            <person name="Meng A."/>
            <person name="Brown T."/>
            <person name="Cohen L."/>
        </authorList>
    </citation>
    <scope>NUCLEOTIDE SEQUENCE</scope>
    <source>
        <strain evidence="4">Ras09</strain>
    </source>
</reference>
<dbReference type="InterPro" id="IPR015943">
    <property type="entry name" value="WD40/YVTN_repeat-like_dom_sf"/>
</dbReference>
<keyword evidence="1 3" id="KW-0853">WD repeat</keyword>
<dbReference type="SMART" id="SM00320">
    <property type="entry name" value="WD40"/>
    <property type="match status" value="3"/>
</dbReference>
<evidence type="ECO:0000256" key="1">
    <source>
        <dbReference type="ARBA" id="ARBA00022574"/>
    </source>
</evidence>
<protein>
    <submittedName>
        <fullName evidence="4">Uncharacterized protein</fullName>
    </submittedName>
</protein>
<dbReference type="AlphaFoldDB" id="A0A7S3CQX4"/>
<dbReference type="SUPFAM" id="SSF50978">
    <property type="entry name" value="WD40 repeat-like"/>
    <property type="match status" value="1"/>
</dbReference>
<dbReference type="InterPro" id="IPR001680">
    <property type="entry name" value="WD40_rpt"/>
</dbReference>
<dbReference type="PANTHER" id="PTHR44019:SF8">
    <property type="entry name" value="POC1 CENTRIOLAR PROTEIN HOMOLOG"/>
    <property type="match status" value="1"/>
</dbReference>
<dbReference type="PROSITE" id="PS50082">
    <property type="entry name" value="WD_REPEATS_2"/>
    <property type="match status" value="1"/>
</dbReference>
<dbReference type="Pfam" id="PF00400">
    <property type="entry name" value="WD40"/>
    <property type="match status" value="2"/>
</dbReference>